<sequence>GRGRHTTTARELVPLPSGAVLMDTPGIRGYALWDAEEGLGTVFAEVGELAAGCRFNDCAHGSEPGCAVRLALESGLLEQRRWDSYRKMERELAGLRRRQDVAGQRRQGREFGKLAKAAAMSKDHRGRQR</sequence>
<dbReference type="Gene3D" id="3.40.50.300">
    <property type="entry name" value="P-loop containing nucleotide triphosphate hydrolases"/>
    <property type="match status" value="1"/>
</dbReference>
<evidence type="ECO:0000313" key="4">
    <source>
        <dbReference type="EMBL" id="NKX49618.1"/>
    </source>
</evidence>
<feature type="region of interest" description="Disordered" evidence="2">
    <location>
        <begin position="98"/>
        <end position="129"/>
    </location>
</feature>
<feature type="domain" description="EngC GTPase" evidence="3">
    <location>
        <begin position="1"/>
        <end position="33"/>
    </location>
</feature>
<dbReference type="Proteomes" id="UP000523795">
    <property type="component" value="Unassembled WGS sequence"/>
</dbReference>
<dbReference type="Gene3D" id="1.10.40.50">
    <property type="entry name" value="Probable gtpase engc, domain 3"/>
    <property type="match status" value="1"/>
</dbReference>
<dbReference type="EMBL" id="JAAZSR010000027">
    <property type="protein sequence ID" value="NKX49618.1"/>
    <property type="molecule type" value="Genomic_DNA"/>
</dbReference>
<accession>A0ABX1JK14</accession>
<keyword evidence="1" id="KW-0690">Ribosome biogenesis</keyword>
<dbReference type="PANTHER" id="PTHR32120:SF10">
    <property type="entry name" value="SMALL RIBOSOMAL SUBUNIT BIOGENESIS GTPASE RSGA"/>
    <property type="match status" value="1"/>
</dbReference>
<dbReference type="InterPro" id="IPR004881">
    <property type="entry name" value="Ribosome_biogen_GTPase_RsgA"/>
</dbReference>
<comment type="caution">
    <text evidence="4">The sequence shown here is derived from an EMBL/GenBank/DDBJ whole genome shotgun (WGS) entry which is preliminary data.</text>
</comment>
<organism evidence="4 5">
    <name type="scientific">Arthrobacter deserti</name>
    <dbReference type="NCBI Taxonomy" id="1742687"/>
    <lineage>
        <taxon>Bacteria</taxon>
        <taxon>Bacillati</taxon>
        <taxon>Actinomycetota</taxon>
        <taxon>Actinomycetes</taxon>
        <taxon>Micrococcales</taxon>
        <taxon>Micrococcaceae</taxon>
        <taxon>Arthrobacter</taxon>
    </lineage>
</organism>
<dbReference type="InterPro" id="IPR010914">
    <property type="entry name" value="RsgA_GTPase_dom"/>
</dbReference>
<dbReference type="SUPFAM" id="SSF52540">
    <property type="entry name" value="P-loop containing nucleoside triphosphate hydrolases"/>
    <property type="match status" value="1"/>
</dbReference>
<keyword evidence="5" id="KW-1185">Reference proteome</keyword>
<name>A0ABX1JK14_9MICC</name>
<proteinExistence type="predicted"/>
<dbReference type="InterPro" id="IPR027417">
    <property type="entry name" value="P-loop_NTPase"/>
</dbReference>
<dbReference type="PANTHER" id="PTHR32120">
    <property type="entry name" value="SMALL RIBOSOMAL SUBUNIT BIOGENESIS GTPASE RSGA"/>
    <property type="match status" value="1"/>
</dbReference>
<dbReference type="Pfam" id="PF03193">
    <property type="entry name" value="RsgA_GTPase"/>
    <property type="match status" value="1"/>
</dbReference>
<evidence type="ECO:0000256" key="2">
    <source>
        <dbReference type="SAM" id="MobiDB-lite"/>
    </source>
</evidence>
<reference evidence="4 5" key="1">
    <citation type="submission" date="2020-04" db="EMBL/GenBank/DDBJ databases">
        <authorList>
            <person name="Liu S."/>
        </authorList>
    </citation>
    <scope>NUCLEOTIDE SEQUENCE [LARGE SCALE GENOMIC DNA]</scope>
    <source>
        <strain evidence="4 5">CGMCC 1.15091</strain>
    </source>
</reference>
<feature type="non-terminal residue" evidence="4">
    <location>
        <position position="1"/>
    </location>
</feature>
<evidence type="ECO:0000256" key="1">
    <source>
        <dbReference type="ARBA" id="ARBA00022517"/>
    </source>
</evidence>
<protein>
    <submittedName>
        <fullName evidence="4">GTPase RsgA</fullName>
    </submittedName>
</protein>
<evidence type="ECO:0000259" key="3">
    <source>
        <dbReference type="Pfam" id="PF03193"/>
    </source>
</evidence>
<evidence type="ECO:0000313" key="5">
    <source>
        <dbReference type="Proteomes" id="UP000523795"/>
    </source>
</evidence>
<gene>
    <name evidence="4" type="primary">rsgA</name>
    <name evidence="4" type="ORF">HER39_03300</name>
</gene>